<sequence>MKEHCKLIYMFWLFVESKIGCENPMAVEVEEIPHQEEIEDEDSELEEVHEAKSSGGYGVSGEGFEEA</sequence>
<proteinExistence type="predicted"/>
<organism evidence="1 2">
    <name type="scientific">Smallanthus sonchifolius</name>
    <dbReference type="NCBI Taxonomy" id="185202"/>
    <lineage>
        <taxon>Eukaryota</taxon>
        <taxon>Viridiplantae</taxon>
        <taxon>Streptophyta</taxon>
        <taxon>Embryophyta</taxon>
        <taxon>Tracheophyta</taxon>
        <taxon>Spermatophyta</taxon>
        <taxon>Magnoliopsida</taxon>
        <taxon>eudicotyledons</taxon>
        <taxon>Gunneridae</taxon>
        <taxon>Pentapetalae</taxon>
        <taxon>asterids</taxon>
        <taxon>campanulids</taxon>
        <taxon>Asterales</taxon>
        <taxon>Asteraceae</taxon>
        <taxon>Asteroideae</taxon>
        <taxon>Heliantheae alliance</taxon>
        <taxon>Millerieae</taxon>
        <taxon>Smallanthus</taxon>
    </lineage>
</organism>
<keyword evidence="2" id="KW-1185">Reference proteome</keyword>
<name>A0ACB9HF83_9ASTR</name>
<gene>
    <name evidence="1" type="ORF">L1987_36539</name>
</gene>
<accession>A0ACB9HF83</accession>
<comment type="caution">
    <text evidence="1">The sequence shown here is derived from an EMBL/GenBank/DDBJ whole genome shotgun (WGS) entry which is preliminary data.</text>
</comment>
<evidence type="ECO:0000313" key="2">
    <source>
        <dbReference type="Proteomes" id="UP001056120"/>
    </source>
</evidence>
<reference evidence="2" key="1">
    <citation type="journal article" date="2022" name="Mol. Ecol. Resour.">
        <title>The genomes of chicory, endive, great burdock and yacon provide insights into Asteraceae palaeo-polyploidization history and plant inulin production.</title>
        <authorList>
            <person name="Fan W."/>
            <person name="Wang S."/>
            <person name="Wang H."/>
            <person name="Wang A."/>
            <person name="Jiang F."/>
            <person name="Liu H."/>
            <person name="Zhao H."/>
            <person name="Xu D."/>
            <person name="Zhang Y."/>
        </authorList>
    </citation>
    <scope>NUCLEOTIDE SEQUENCE [LARGE SCALE GENOMIC DNA]</scope>
    <source>
        <strain evidence="2">cv. Yunnan</strain>
    </source>
</reference>
<evidence type="ECO:0000313" key="1">
    <source>
        <dbReference type="EMBL" id="KAI3793916.1"/>
    </source>
</evidence>
<dbReference type="EMBL" id="CM042029">
    <property type="protein sequence ID" value="KAI3793916.1"/>
    <property type="molecule type" value="Genomic_DNA"/>
</dbReference>
<dbReference type="Proteomes" id="UP001056120">
    <property type="component" value="Linkage Group LG12"/>
</dbReference>
<protein>
    <submittedName>
        <fullName evidence="1">Uncharacterized protein</fullName>
    </submittedName>
</protein>
<reference evidence="1 2" key="2">
    <citation type="journal article" date="2022" name="Mol. Ecol. Resour.">
        <title>The genomes of chicory, endive, great burdock and yacon provide insights into Asteraceae paleo-polyploidization history and plant inulin production.</title>
        <authorList>
            <person name="Fan W."/>
            <person name="Wang S."/>
            <person name="Wang H."/>
            <person name="Wang A."/>
            <person name="Jiang F."/>
            <person name="Liu H."/>
            <person name="Zhao H."/>
            <person name="Xu D."/>
            <person name="Zhang Y."/>
        </authorList>
    </citation>
    <scope>NUCLEOTIDE SEQUENCE [LARGE SCALE GENOMIC DNA]</scope>
    <source>
        <strain evidence="2">cv. Yunnan</strain>
        <tissue evidence="1">Leaves</tissue>
    </source>
</reference>